<comment type="caution">
    <text evidence="2">The sequence shown here is derived from an EMBL/GenBank/DDBJ whole genome shotgun (WGS) entry which is preliminary data.</text>
</comment>
<organism evidence="2 3">
    <name type="scientific">Mycena indigotica</name>
    <dbReference type="NCBI Taxonomy" id="2126181"/>
    <lineage>
        <taxon>Eukaryota</taxon>
        <taxon>Fungi</taxon>
        <taxon>Dikarya</taxon>
        <taxon>Basidiomycota</taxon>
        <taxon>Agaricomycotina</taxon>
        <taxon>Agaricomycetes</taxon>
        <taxon>Agaricomycetidae</taxon>
        <taxon>Agaricales</taxon>
        <taxon>Marasmiineae</taxon>
        <taxon>Mycenaceae</taxon>
        <taxon>Mycena</taxon>
    </lineage>
</organism>
<protein>
    <recommendedName>
        <fullName evidence="1">F-box domain-containing protein</fullName>
    </recommendedName>
</protein>
<evidence type="ECO:0000313" key="3">
    <source>
        <dbReference type="Proteomes" id="UP000636479"/>
    </source>
</evidence>
<dbReference type="RefSeq" id="XP_037219255.1">
    <property type="nucleotide sequence ID" value="XM_037363611.1"/>
</dbReference>
<reference evidence="2" key="1">
    <citation type="submission" date="2020-05" db="EMBL/GenBank/DDBJ databases">
        <title>Mycena genomes resolve the evolution of fungal bioluminescence.</title>
        <authorList>
            <person name="Tsai I.J."/>
        </authorList>
    </citation>
    <scope>NUCLEOTIDE SEQUENCE</scope>
    <source>
        <strain evidence="2">171206Taipei</strain>
    </source>
</reference>
<keyword evidence="3" id="KW-1185">Reference proteome</keyword>
<dbReference type="Pfam" id="PF12937">
    <property type="entry name" value="F-box-like"/>
    <property type="match status" value="1"/>
</dbReference>
<dbReference type="InterPro" id="IPR036047">
    <property type="entry name" value="F-box-like_dom_sf"/>
</dbReference>
<name>A0A8H6SNV4_9AGAR</name>
<dbReference type="InterPro" id="IPR001810">
    <property type="entry name" value="F-box_dom"/>
</dbReference>
<dbReference type="AlphaFoldDB" id="A0A8H6SNV4"/>
<evidence type="ECO:0000313" key="2">
    <source>
        <dbReference type="EMBL" id="KAF7301255.1"/>
    </source>
</evidence>
<dbReference type="Proteomes" id="UP000636479">
    <property type="component" value="Unassembled WGS sequence"/>
</dbReference>
<dbReference type="Gene3D" id="1.20.1280.50">
    <property type="match status" value="1"/>
</dbReference>
<sequence>MTMSRLNAARIPARGQHLFGSFFMLRDILLFIFEHCSPYDLVQLNASCRTFRGLIRDQPHLWDRAFYNMARGDSPALPPCPVIRSAGYSIPAYISWIFGGGPCSVRECEKFSNSLPFDFVWGFRACSPDCRDKLTSEEYLYYDWNCNFRSLGMFAHLPRTMVFYDGMTIDLYPKKAIITSGVSLARGTRPTRRPLQTPVTGQDRQRLDKNASGLKNWKVKYLVEKEAVTQANMKFILKQADENLEKAKELLQYKAVRAAVAVFSRDLQLLTECVWTLLGIPAELKASPGPIAVLPSKQRCGDCPDLDRLFTPEALESHQLRRHPHRIVQQPCVDCPSTSSSYTFTPIALGTHYLGNKLELPAQNLQRCGDCPSYRQRLFTPEALEAHQAIKHFHPAVKQLCNDCPASSRRFTQSALRLHREAKHPA</sequence>
<dbReference type="OrthoDB" id="3038019at2759"/>
<proteinExistence type="predicted"/>
<gene>
    <name evidence="2" type="ORF">MIND_00690300</name>
</gene>
<dbReference type="GeneID" id="59346127"/>
<evidence type="ECO:0000259" key="1">
    <source>
        <dbReference type="Pfam" id="PF12937"/>
    </source>
</evidence>
<dbReference type="EMBL" id="JACAZF010000006">
    <property type="protein sequence ID" value="KAF7301255.1"/>
    <property type="molecule type" value="Genomic_DNA"/>
</dbReference>
<feature type="domain" description="F-box" evidence="1">
    <location>
        <begin position="27"/>
        <end position="66"/>
    </location>
</feature>
<accession>A0A8H6SNV4</accession>
<dbReference type="SUPFAM" id="SSF81383">
    <property type="entry name" value="F-box domain"/>
    <property type="match status" value="1"/>
</dbReference>